<dbReference type="EMBL" id="JBGMDY010000002">
    <property type="protein sequence ID" value="KAL2343098.1"/>
    <property type="molecule type" value="Genomic_DNA"/>
</dbReference>
<comment type="caution">
    <text evidence="3">The sequence shown here is derived from an EMBL/GenBank/DDBJ whole genome shotgun (WGS) entry which is preliminary data.</text>
</comment>
<dbReference type="Proteomes" id="UP001603857">
    <property type="component" value="Unassembled WGS sequence"/>
</dbReference>
<proteinExistence type="predicted"/>
<protein>
    <recommendedName>
        <fullName evidence="5">Secreted protein</fullName>
    </recommendedName>
</protein>
<dbReference type="AlphaFoldDB" id="A0ABD1N691"/>
<feature type="compositionally biased region" description="Basic and acidic residues" evidence="2">
    <location>
        <begin position="89"/>
        <end position="120"/>
    </location>
</feature>
<evidence type="ECO:0000256" key="2">
    <source>
        <dbReference type="SAM" id="MobiDB-lite"/>
    </source>
</evidence>
<feature type="compositionally biased region" description="Low complexity" evidence="2">
    <location>
        <begin position="48"/>
        <end position="58"/>
    </location>
</feature>
<dbReference type="PANTHER" id="PTHR31752">
    <property type="entry name" value="AUXIN EFFLUX CARRIER COMPONENT 1B-RELATED"/>
    <property type="match status" value="1"/>
</dbReference>
<reference evidence="3 4" key="1">
    <citation type="submission" date="2024-08" db="EMBL/GenBank/DDBJ databases">
        <title>Insights into the chromosomal genome structure of Flemingia macrophylla.</title>
        <authorList>
            <person name="Ding Y."/>
            <person name="Zhao Y."/>
            <person name="Bi W."/>
            <person name="Wu M."/>
            <person name="Zhao G."/>
            <person name="Gong Y."/>
            <person name="Li W."/>
            <person name="Zhang P."/>
        </authorList>
    </citation>
    <scope>NUCLEOTIDE SEQUENCE [LARGE SCALE GENOMIC DNA]</scope>
    <source>
        <strain evidence="3">DYQJB</strain>
        <tissue evidence="3">Leaf</tissue>
    </source>
</reference>
<dbReference type="InterPro" id="IPR051107">
    <property type="entry name" value="Auxin_Efflux_Carrier"/>
</dbReference>
<feature type="region of interest" description="Disordered" evidence="2">
    <location>
        <begin position="86"/>
        <end position="120"/>
    </location>
</feature>
<name>A0ABD1N691_9FABA</name>
<accession>A0ABD1N691</accession>
<sequence length="120" mass="13338">MNYQFIAADSLQKGIVLSVLLLWAKSSSCGSLEWSITLFSLSPTVASSKLTTTSTGGLQRPRGSSFRDAPRRLQSGRWKTCRSVWSVGDDGKRLGDSNKRPRATLGKESKFENKKKERKK</sequence>
<gene>
    <name evidence="3" type="ORF">Fmac_004383</name>
</gene>
<dbReference type="PANTHER" id="PTHR31752:SF66">
    <property type="entry name" value="AUXIN EFFLUX CARRIER COMPONENT 1B-RELATED"/>
    <property type="match status" value="1"/>
</dbReference>
<feature type="region of interest" description="Disordered" evidence="2">
    <location>
        <begin position="48"/>
        <end position="74"/>
    </location>
</feature>
<evidence type="ECO:0000313" key="3">
    <source>
        <dbReference type="EMBL" id="KAL2343098.1"/>
    </source>
</evidence>
<organism evidence="3 4">
    <name type="scientific">Flemingia macrophylla</name>
    <dbReference type="NCBI Taxonomy" id="520843"/>
    <lineage>
        <taxon>Eukaryota</taxon>
        <taxon>Viridiplantae</taxon>
        <taxon>Streptophyta</taxon>
        <taxon>Embryophyta</taxon>
        <taxon>Tracheophyta</taxon>
        <taxon>Spermatophyta</taxon>
        <taxon>Magnoliopsida</taxon>
        <taxon>eudicotyledons</taxon>
        <taxon>Gunneridae</taxon>
        <taxon>Pentapetalae</taxon>
        <taxon>rosids</taxon>
        <taxon>fabids</taxon>
        <taxon>Fabales</taxon>
        <taxon>Fabaceae</taxon>
        <taxon>Papilionoideae</taxon>
        <taxon>50 kb inversion clade</taxon>
        <taxon>NPAAA clade</taxon>
        <taxon>indigoferoid/millettioid clade</taxon>
        <taxon>Phaseoleae</taxon>
        <taxon>Flemingia</taxon>
    </lineage>
</organism>
<evidence type="ECO:0008006" key="5">
    <source>
        <dbReference type="Google" id="ProtNLM"/>
    </source>
</evidence>
<evidence type="ECO:0000313" key="4">
    <source>
        <dbReference type="Proteomes" id="UP001603857"/>
    </source>
</evidence>
<evidence type="ECO:0000256" key="1">
    <source>
        <dbReference type="ARBA" id="ARBA00022448"/>
    </source>
</evidence>
<keyword evidence="1" id="KW-0813">Transport</keyword>
<keyword evidence="4" id="KW-1185">Reference proteome</keyword>